<keyword evidence="6" id="KW-1003">Cell membrane</keyword>
<keyword evidence="6" id="KW-0813">Transport</keyword>
<dbReference type="InterPro" id="IPR052902">
    <property type="entry name" value="ABC-2_transporter"/>
</dbReference>
<evidence type="ECO:0000256" key="4">
    <source>
        <dbReference type="ARBA" id="ARBA00023136"/>
    </source>
</evidence>
<feature type="transmembrane region" description="Helical" evidence="6">
    <location>
        <begin position="60"/>
        <end position="78"/>
    </location>
</feature>
<feature type="transmembrane region" description="Helical" evidence="6">
    <location>
        <begin position="171"/>
        <end position="192"/>
    </location>
</feature>
<evidence type="ECO:0000256" key="6">
    <source>
        <dbReference type="RuleBase" id="RU361157"/>
    </source>
</evidence>
<keyword evidence="5" id="KW-0046">Antibiotic resistance</keyword>
<dbReference type="InterPro" id="IPR047817">
    <property type="entry name" value="ABC2_TM_bact-type"/>
</dbReference>
<feature type="transmembrane region" description="Helical" evidence="6">
    <location>
        <begin position="134"/>
        <end position="159"/>
    </location>
</feature>
<feature type="transmembrane region" description="Helical" evidence="6">
    <location>
        <begin position="99"/>
        <end position="128"/>
    </location>
</feature>
<keyword evidence="3 6" id="KW-1133">Transmembrane helix</keyword>
<feature type="transmembrane region" description="Helical" evidence="6">
    <location>
        <begin position="225"/>
        <end position="246"/>
    </location>
</feature>
<dbReference type="PROSITE" id="PS51012">
    <property type="entry name" value="ABC_TM2"/>
    <property type="match status" value="1"/>
</dbReference>
<dbReference type="InterPro" id="IPR013525">
    <property type="entry name" value="ABC2_TM"/>
</dbReference>
<keyword evidence="9" id="KW-1185">Reference proteome</keyword>
<dbReference type="EMBL" id="JAPTMY010000024">
    <property type="protein sequence ID" value="MCZ0858569.1"/>
    <property type="molecule type" value="Genomic_DNA"/>
</dbReference>
<evidence type="ECO:0000313" key="9">
    <source>
        <dbReference type="Proteomes" id="UP001072034"/>
    </source>
</evidence>
<evidence type="ECO:0000313" key="8">
    <source>
        <dbReference type="EMBL" id="MCZ0858569.1"/>
    </source>
</evidence>
<reference evidence="8" key="1">
    <citation type="submission" date="2022-10" db="EMBL/GenBank/DDBJ databases">
        <title>Genome sequence of Actinomyces israelii ATCC 10048.</title>
        <authorList>
            <person name="Watt R.M."/>
            <person name="Tong W.M."/>
        </authorList>
    </citation>
    <scope>NUCLEOTIDE SEQUENCE</scope>
    <source>
        <strain evidence="8">ATCC 10048</strain>
    </source>
</reference>
<accession>A0ABT4I9Z8</accession>
<dbReference type="PANTHER" id="PTHR43027">
    <property type="entry name" value="DOXORUBICIN RESISTANCE ABC TRANSPORTER PERMEASE PROTEIN DRRC-RELATED"/>
    <property type="match status" value="1"/>
</dbReference>
<protein>
    <recommendedName>
        <fullName evidence="6">Transport permease protein</fullName>
    </recommendedName>
</protein>
<evidence type="ECO:0000256" key="3">
    <source>
        <dbReference type="ARBA" id="ARBA00022989"/>
    </source>
</evidence>
<feature type="transmembrane region" description="Helical" evidence="6">
    <location>
        <begin position="21"/>
        <end position="40"/>
    </location>
</feature>
<sequence length="249" mass="26545">MRTFRQLCRVTFMRTLREPAAVIFSVAFAPVFVVVMGLIFGNKPAPEFGGQGFLEANFTAFPGIVIAISSVVMVPIDMATQRSAGVLRRFRVTPLRPGLYLAADVLSRTALTFLSIATMYLIVIAAFGVRPDSAAALVSTLVATLLGLTAFLALGYLVAYRLRAVGAAQGLGNMLLYPLIFTSGAAVPLAVLPEGVRSAARFSPLTQLTYLTRGLWAGDGWGAHWGSAVVLLGFGIVCGALAARLFRWE</sequence>
<evidence type="ECO:0000256" key="2">
    <source>
        <dbReference type="ARBA" id="ARBA00022692"/>
    </source>
</evidence>
<comment type="subcellular location">
    <subcellularLocation>
        <location evidence="6">Cell membrane</location>
        <topology evidence="6">Multi-pass membrane protein</topology>
    </subcellularLocation>
    <subcellularLocation>
        <location evidence="1">Membrane</location>
        <topology evidence="1">Multi-pass membrane protein</topology>
    </subcellularLocation>
</comment>
<keyword evidence="2 6" id="KW-0812">Transmembrane</keyword>
<evidence type="ECO:0000259" key="7">
    <source>
        <dbReference type="PROSITE" id="PS51012"/>
    </source>
</evidence>
<proteinExistence type="inferred from homology"/>
<gene>
    <name evidence="8" type="ORF">OHJ16_11000</name>
</gene>
<evidence type="ECO:0000256" key="5">
    <source>
        <dbReference type="ARBA" id="ARBA00023251"/>
    </source>
</evidence>
<dbReference type="Pfam" id="PF01061">
    <property type="entry name" value="ABC2_membrane"/>
    <property type="match status" value="1"/>
</dbReference>
<feature type="domain" description="ABC transmembrane type-2" evidence="7">
    <location>
        <begin position="20"/>
        <end position="249"/>
    </location>
</feature>
<name>A0ABT4I9Z8_9ACTO</name>
<evidence type="ECO:0000256" key="1">
    <source>
        <dbReference type="ARBA" id="ARBA00004141"/>
    </source>
</evidence>
<dbReference type="RefSeq" id="WP_268917935.1">
    <property type="nucleotide sequence ID" value="NZ_JAPTMY010000024.1"/>
</dbReference>
<organism evidence="8 9">
    <name type="scientific">Actinomyces israelii</name>
    <dbReference type="NCBI Taxonomy" id="1659"/>
    <lineage>
        <taxon>Bacteria</taxon>
        <taxon>Bacillati</taxon>
        <taxon>Actinomycetota</taxon>
        <taxon>Actinomycetes</taxon>
        <taxon>Actinomycetales</taxon>
        <taxon>Actinomycetaceae</taxon>
        <taxon>Actinomyces</taxon>
    </lineage>
</organism>
<comment type="caution">
    <text evidence="8">The sequence shown here is derived from an EMBL/GenBank/DDBJ whole genome shotgun (WGS) entry which is preliminary data.</text>
</comment>
<dbReference type="Proteomes" id="UP001072034">
    <property type="component" value="Unassembled WGS sequence"/>
</dbReference>
<comment type="similarity">
    <text evidence="6">Belongs to the ABC-2 integral membrane protein family.</text>
</comment>
<dbReference type="PIRSF" id="PIRSF006648">
    <property type="entry name" value="DrrB"/>
    <property type="match status" value="1"/>
</dbReference>
<keyword evidence="4 6" id="KW-0472">Membrane</keyword>
<dbReference type="InterPro" id="IPR000412">
    <property type="entry name" value="ABC_2_transport"/>
</dbReference>
<dbReference type="PANTHER" id="PTHR43027:SF2">
    <property type="entry name" value="TRANSPORT PERMEASE PROTEIN"/>
    <property type="match status" value="1"/>
</dbReference>